<dbReference type="EMBL" id="JTBC02000002">
    <property type="protein sequence ID" value="PNO71057.1"/>
    <property type="molecule type" value="Genomic_DNA"/>
</dbReference>
<dbReference type="PROSITE" id="PS51257">
    <property type="entry name" value="PROKAR_LIPOPROTEIN"/>
    <property type="match status" value="1"/>
</dbReference>
<dbReference type="AlphaFoldDB" id="A0AAP8PKI6"/>
<dbReference type="Proteomes" id="UP000030378">
    <property type="component" value="Unassembled WGS sequence"/>
</dbReference>
<evidence type="ECO:0000313" key="1">
    <source>
        <dbReference type="EMBL" id="PNO71057.1"/>
    </source>
</evidence>
<comment type="caution">
    <text evidence="1">The sequence shown here is derived from an EMBL/GenBank/DDBJ whole genome shotgun (WGS) entry which is preliminary data.</text>
</comment>
<reference evidence="2" key="1">
    <citation type="submission" date="2017-12" db="EMBL/GenBank/DDBJ databases">
        <title>FDA dAtabase for Regulatory Grade micrObial Sequences (FDA-ARGOS): Supporting development and validation of Infectious Disease Dx tests.</title>
        <authorList>
            <person name="Campos J."/>
            <person name="Goldberg B."/>
            <person name="Tallon L."/>
            <person name="Sadzewicz L."/>
            <person name="Sengamalay N."/>
            <person name="Ott S."/>
            <person name="Godinez A."/>
            <person name="Nagaraj S."/>
            <person name="Vavikolanu K."/>
            <person name="Vyas G."/>
            <person name="Nadendla S."/>
            <person name="Aluvathingal J."/>
            <person name="Geyer C."/>
            <person name="Nandy P."/>
            <person name="Hobson J."/>
            <person name="Sichtig H."/>
        </authorList>
    </citation>
    <scope>NUCLEOTIDE SEQUENCE [LARGE SCALE GENOMIC DNA]</scope>
    <source>
        <strain evidence="2">FDAARGOS_79</strain>
    </source>
</reference>
<dbReference type="RefSeq" id="WP_102984870.1">
    <property type="nucleotide sequence ID" value="NZ_JAPKIO010000010.1"/>
</dbReference>
<name>A0AAP8PKI6_SERMA</name>
<evidence type="ECO:0008006" key="3">
    <source>
        <dbReference type="Google" id="ProtNLM"/>
    </source>
</evidence>
<gene>
    <name evidence="1" type="ORF">MC70_014065</name>
</gene>
<evidence type="ECO:0000313" key="2">
    <source>
        <dbReference type="Proteomes" id="UP000030378"/>
    </source>
</evidence>
<organism evidence="1 2">
    <name type="scientific">Serratia marcescens</name>
    <dbReference type="NCBI Taxonomy" id="615"/>
    <lineage>
        <taxon>Bacteria</taxon>
        <taxon>Pseudomonadati</taxon>
        <taxon>Pseudomonadota</taxon>
        <taxon>Gammaproteobacteria</taxon>
        <taxon>Enterobacterales</taxon>
        <taxon>Yersiniaceae</taxon>
        <taxon>Serratia</taxon>
    </lineage>
</organism>
<protein>
    <recommendedName>
        <fullName evidence="3">Lipoprotein</fullName>
    </recommendedName>
</protein>
<proteinExistence type="predicted"/>
<accession>A0AAP8PKI6</accession>
<sequence length="112" mass="12089">MKKIVIIAMASFILSGCMTDQLAKQEPIFSGESNKTPQKYTQCLAPKWQNLNPTTKMIETETGYQLSADNSLVGTVSLAKVNESSNGGSQIRIYAQSRGIGDPWGTAAKSCL</sequence>